<accession>A0ABN2QCA4</accession>
<proteinExistence type="predicted"/>
<name>A0ABN2QCA4_9ACTN</name>
<sequence length="156" mass="16061">MIKKLVATATTSALVTATAITLAAPARAAAVQLHNEGCSLRTLQGAYSGNISGISSDGPFNFQATNVFNGDGTGTGIKVTRVDESGVSTYTAELTYTLDEDCTGTLTAVRSTGVTTHYVIVVTDDGKKVAMLQTDPGFVADGTTDLVSGHGRVSRK</sequence>
<evidence type="ECO:0000313" key="3">
    <source>
        <dbReference type="Proteomes" id="UP001499854"/>
    </source>
</evidence>
<evidence type="ECO:0000313" key="2">
    <source>
        <dbReference type="EMBL" id="GAA1949505.1"/>
    </source>
</evidence>
<feature type="chain" id="PRO_5047436521" evidence="1">
    <location>
        <begin position="29"/>
        <end position="156"/>
    </location>
</feature>
<protein>
    <submittedName>
        <fullName evidence="2">Uncharacterized protein</fullName>
    </submittedName>
</protein>
<reference evidence="2 3" key="1">
    <citation type="journal article" date="2019" name="Int. J. Syst. Evol. Microbiol.">
        <title>The Global Catalogue of Microorganisms (GCM) 10K type strain sequencing project: providing services to taxonomists for standard genome sequencing and annotation.</title>
        <authorList>
            <consortium name="The Broad Institute Genomics Platform"/>
            <consortium name="The Broad Institute Genome Sequencing Center for Infectious Disease"/>
            <person name="Wu L."/>
            <person name="Ma J."/>
        </authorList>
    </citation>
    <scope>NUCLEOTIDE SEQUENCE [LARGE SCALE GENOMIC DNA]</scope>
    <source>
        <strain evidence="2 3">JCM 16013</strain>
    </source>
</reference>
<dbReference type="EMBL" id="BAAAQM010000001">
    <property type="protein sequence ID" value="GAA1949505.1"/>
    <property type="molecule type" value="Genomic_DNA"/>
</dbReference>
<dbReference type="Proteomes" id="UP001499854">
    <property type="component" value="Unassembled WGS sequence"/>
</dbReference>
<gene>
    <name evidence="2" type="ORF">GCM10009838_00710</name>
</gene>
<evidence type="ECO:0000256" key="1">
    <source>
        <dbReference type="SAM" id="SignalP"/>
    </source>
</evidence>
<dbReference type="RefSeq" id="WP_344654827.1">
    <property type="nucleotide sequence ID" value="NZ_BAAAQM010000001.1"/>
</dbReference>
<keyword evidence="3" id="KW-1185">Reference proteome</keyword>
<feature type="signal peptide" evidence="1">
    <location>
        <begin position="1"/>
        <end position="28"/>
    </location>
</feature>
<comment type="caution">
    <text evidence="2">The sequence shown here is derived from an EMBL/GenBank/DDBJ whole genome shotgun (WGS) entry which is preliminary data.</text>
</comment>
<keyword evidence="1" id="KW-0732">Signal</keyword>
<organism evidence="2 3">
    <name type="scientific">Catenulispora subtropica</name>
    <dbReference type="NCBI Taxonomy" id="450798"/>
    <lineage>
        <taxon>Bacteria</taxon>
        <taxon>Bacillati</taxon>
        <taxon>Actinomycetota</taxon>
        <taxon>Actinomycetes</taxon>
        <taxon>Catenulisporales</taxon>
        <taxon>Catenulisporaceae</taxon>
        <taxon>Catenulispora</taxon>
    </lineage>
</organism>